<dbReference type="EMBL" id="APOO01000021">
    <property type="protein sequence ID" value="ENU43385.1"/>
    <property type="molecule type" value="Genomic_DNA"/>
</dbReference>
<dbReference type="HOGENOM" id="CLU_2713210_0_0_6"/>
<sequence length="72" mass="8516">MYIRLTFNVSGDFLDAIQALKIYLVIRFILLLMKNTPIIFSLTLTKIFLMNIMMKNMSLYFMSSFLKILKIL</sequence>
<protein>
    <submittedName>
        <fullName evidence="1">Uncharacterized protein</fullName>
    </submittedName>
</protein>
<proteinExistence type="predicted"/>
<evidence type="ECO:0000313" key="1">
    <source>
        <dbReference type="EMBL" id="ENU43385.1"/>
    </source>
</evidence>
<gene>
    <name evidence="1" type="ORF">F985_02103</name>
</gene>
<dbReference type="Proteomes" id="UP000013065">
    <property type="component" value="Unassembled WGS sequence"/>
</dbReference>
<organism evidence="1 2">
    <name type="scientific">Acinetobacter seifertii</name>
    <dbReference type="NCBI Taxonomy" id="1530123"/>
    <lineage>
        <taxon>Bacteria</taxon>
        <taxon>Pseudomonadati</taxon>
        <taxon>Pseudomonadota</taxon>
        <taxon>Gammaproteobacteria</taxon>
        <taxon>Moraxellales</taxon>
        <taxon>Moraxellaceae</taxon>
        <taxon>Acinetobacter</taxon>
        <taxon>Acinetobacter calcoaceticus/baumannii complex</taxon>
    </lineage>
</organism>
<reference evidence="2" key="1">
    <citation type="submission" date="2013-02" db="EMBL/GenBank/DDBJ databases">
        <title>The Genome Sequence of Acinetobacter sp. NIPH 973.</title>
        <authorList>
            <consortium name="The Broad Institute Genome Sequencing Platform"/>
            <consortium name="The Broad Institute Genome Sequencing Center for Infectious Disease"/>
            <person name="Cerqueira G."/>
            <person name="Feldgarden M."/>
            <person name="Courvalin P."/>
            <person name="Perichon B."/>
            <person name="Grillot-Courvalin C."/>
            <person name="Clermont D."/>
            <person name="Rocha E."/>
            <person name="Yoon E.-J."/>
            <person name="Nemec A."/>
            <person name="Walker B."/>
            <person name="Young S.K."/>
            <person name="Zeng Q."/>
            <person name="Gargeya S."/>
            <person name="Fitzgerald M."/>
            <person name="Haas B."/>
            <person name="Abouelleil A."/>
            <person name="Alvarado L."/>
            <person name="Arachchi H.M."/>
            <person name="Berlin A.M."/>
            <person name="Chapman S.B."/>
            <person name="Dewar J."/>
            <person name="Goldberg J."/>
            <person name="Griggs A."/>
            <person name="Gujja S."/>
            <person name="Hansen M."/>
            <person name="Howarth C."/>
            <person name="Imamovic A."/>
            <person name="Larimer J."/>
            <person name="McCowan C."/>
            <person name="Murphy C."/>
            <person name="Neiman D."/>
            <person name="Pearson M."/>
            <person name="Priest M."/>
            <person name="Roberts A."/>
            <person name="Saif S."/>
            <person name="Shea T."/>
            <person name="Sisk P."/>
            <person name="Sykes S."/>
            <person name="Wortman J."/>
            <person name="Nusbaum C."/>
            <person name="Birren B."/>
        </authorList>
    </citation>
    <scope>NUCLEOTIDE SEQUENCE [LARGE SCALE GENOMIC DNA]</scope>
    <source>
        <strain evidence="2">NIPH 973</strain>
    </source>
</reference>
<accession>N8QXN4</accession>
<name>N8QXN4_9GAMM</name>
<comment type="caution">
    <text evidence="1">The sequence shown here is derived from an EMBL/GenBank/DDBJ whole genome shotgun (WGS) entry which is preliminary data.</text>
</comment>
<dbReference type="AlphaFoldDB" id="N8QXN4"/>
<evidence type="ECO:0000313" key="2">
    <source>
        <dbReference type="Proteomes" id="UP000013065"/>
    </source>
</evidence>
<reference evidence="1 2" key="2">
    <citation type="journal article" date="2015" name="Int. J. Syst. Evol. Microbiol.">
        <title>Acinetobacter seifertii sp. nov., a member of the Acinetobacter calcoaceticus-Acinetobacter baumannii complex isolated from human clinical specimens.</title>
        <authorList>
            <person name="Nemec A."/>
            <person name="Krizova L."/>
            <person name="Maixnerova M."/>
            <person name="Sedo O."/>
            <person name="Brisse S."/>
            <person name="Higgins P.G."/>
        </authorList>
    </citation>
    <scope>NUCLEOTIDE SEQUENCE [LARGE SCALE GENOMIC DNA]</scope>
    <source>
        <strain evidence="1 2">NIPH 973</strain>
    </source>
</reference>